<organism evidence="2 3">
    <name type="scientific">Gymnopus androsaceus JB14</name>
    <dbReference type="NCBI Taxonomy" id="1447944"/>
    <lineage>
        <taxon>Eukaryota</taxon>
        <taxon>Fungi</taxon>
        <taxon>Dikarya</taxon>
        <taxon>Basidiomycota</taxon>
        <taxon>Agaricomycotina</taxon>
        <taxon>Agaricomycetes</taxon>
        <taxon>Agaricomycetidae</taxon>
        <taxon>Agaricales</taxon>
        <taxon>Marasmiineae</taxon>
        <taxon>Omphalotaceae</taxon>
        <taxon>Gymnopus</taxon>
    </lineage>
</organism>
<accession>A0A6A4I085</accession>
<feature type="region of interest" description="Disordered" evidence="1">
    <location>
        <begin position="382"/>
        <end position="584"/>
    </location>
</feature>
<feature type="compositionally biased region" description="Basic residues" evidence="1">
    <location>
        <begin position="411"/>
        <end position="421"/>
    </location>
</feature>
<gene>
    <name evidence="2" type="ORF">BT96DRAFT_917267</name>
</gene>
<reference evidence="2" key="1">
    <citation type="journal article" date="2019" name="Environ. Microbiol.">
        <title>Fungal ecological strategies reflected in gene transcription - a case study of two litter decomposers.</title>
        <authorList>
            <person name="Barbi F."/>
            <person name="Kohler A."/>
            <person name="Barry K."/>
            <person name="Baskaran P."/>
            <person name="Daum C."/>
            <person name="Fauchery L."/>
            <person name="Ihrmark K."/>
            <person name="Kuo A."/>
            <person name="LaButti K."/>
            <person name="Lipzen A."/>
            <person name="Morin E."/>
            <person name="Grigoriev I.V."/>
            <person name="Henrissat B."/>
            <person name="Lindahl B."/>
            <person name="Martin F."/>
        </authorList>
    </citation>
    <scope>NUCLEOTIDE SEQUENCE</scope>
    <source>
        <strain evidence="2">JB14</strain>
    </source>
</reference>
<feature type="compositionally biased region" description="Low complexity" evidence="1">
    <location>
        <begin position="493"/>
        <end position="514"/>
    </location>
</feature>
<dbReference type="Proteomes" id="UP000799118">
    <property type="component" value="Unassembled WGS sequence"/>
</dbReference>
<evidence type="ECO:0000313" key="3">
    <source>
        <dbReference type="Proteomes" id="UP000799118"/>
    </source>
</evidence>
<dbReference type="EMBL" id="ML769421">
    <property type="protein sequence ID" value="KAE9403896.1"/>
    <property type="molecule type" value="Genomic_DNA"/>
</dbReference>
<evidence type="ECO:0000313" key="2">
    <source>
        <dbReference type="EMBL" id="KAE9403896.1"/>
    </source>
</evidence>
<dbReference type="AlphaFoldDB" id="A0A6A4I085"/>
<feature type="non-terminal residue" evidence="2">
    <location>
        <position position="1"/>
    </location>
</feature>
<sequence length="584" mass="62683">RITQLEKENAQMWLVHQQLKSHFGLKAAEINSYKSLIVSENLLISDLNRAIDESQKELHFLEISIDHLEKFLVPHSPWSTLIPAVIGDRSQDHYASALGVTLQDKIRSSPNQKLCPGCDHSVCVYSFEVQDVLSVQRQEAVDALWSKLKSGELPIRSTVVTQARELLPSLPRIVDASSLFMPSDPKPELSASAAASIMTVNASLIRGSSSGGSLPSTQSSGNSSVTGSTRACADSETSEPISPLPRLSLFSSDFWAAADSGGQTSVQSGSESGSSDFTTEDALQSLELIYSRFNNIKLDTIEEANPVYPATVVLSSVDIFPHANKTAAESESSHHQIQTKSNSSDLDADFVFVTIPAFSETPSPKKRTSILQSLNLSTRIPRRLSISLSPPSRPKVSSMKADTDTDITKAKATKPKPKRKFSSPTRSRGDSLTTGRTTPVQSPPRRKAEARVTASPSPPSHSLFRPTISSSLKKAGSPPRTTPNSTNSVVLTPSPQNRNNNNNNAGNGPGSARSVHSVNRGVTPTFGRGVVSPSPTKKSAGASRRTPVLPKRPPPPIPSDRGKENLGMVKKSVGSSKEVDSTSK</sequence>
<dbReference type="OrthoDB" id="2798624at2759"/>
<keyword evidence="3" id="KW-1185">Reference proteome</keyword>
<feature type="compositionally biased region" description="Polar residues" evidence="1">
    <location>
        <begin position="422"/>
        <end position="440"/>
    </location>
</feature>
<feature type="compositionally biased region" description="Low complexity" evidence="1">
    <location>
        <begin position="208"/>
        <end position="221"/>
    </location>
</feature>
<feature type="compositionally biased region" description="Polar residues" evidence="1">
    <location>
        <begin position="482"/>
        <end position="491"/>
    </location>
</feature>
<proteinExistence type="predicted"/>
<name>A0A6A4I085_9AGAR</name>
<feature type="region of interest" description="Disordered" evidence="1">
    <location>
        <begin position="208"/>
        <end position="244"/>
    </location>
</feature>
<evidence type="ECO:0000256" key="1">
    <source>
        <dbReference type="SAM" id="MobiDB-lite"/>
    </source>
</evidence>
<protein>
    <submittedName>
        <fullName evidence="2">Uncharacterized protein</fullName>
    </submittedName>
</protein>